<keyword evidence="4 7" id="KW-0812">Transmembrane</keyword>
<evidence type="ECO:0000256" key="4">
    <source>
        <dbReference type="ARBA" id="ARBA00022692"/>
    </source>
</evidence>
<dbReference type="AlphaFoldDB" id="A0A524RNV2"/>
<evidence type="ECO:0000256" key="1">
    <source>
        <dbReference type="ARBA" id="ARBA00004141"/>
    </source>
</evidence>
<feature type="domain" description="Cation efflux protein transmembrane" evidence="8">
    <location>
        <begin position="14"/>
        <end position="207"/>
    </location>
</feature>
<dbReference type="SUPFAM" id="SSF160240">
    <property type="entry name" value="Cation efflux protein cytoplasmic domain-like"/>
    <property type="match status" value="1"/>
</dbReference>
<dbReference type="SUPFAM" id="SSF161111">
    <property type="entry name" value="Cation efflux protein transmembrane domain-like"/>
    <property type="match status" value="1"/>
</dbReference>
<evidence type="ECO:0000256" key="2">
    <source>
        <dbReference type="ARBA" id="ARBA00008114"/>
    </source>
</evidence>
<dbReference type="Pfam" id="PF01545">
    <property type="entry name" value="Cation_efflux"/>
    <property type="match status" value="1"/>
</dbReference>
<dbReference type="InterPro" id="IPR027469">
    <property type="entry name" value="Cation_efflux_TMD_sf"/>
</dbReference>
<feature type="domain" description="Cation efflux protein cytoplasmic" evidence="9">
    <location>
        <begin position="216"/>
        <end position="286"/>
    </location>
</feature>
<protein>
    <submittedName>
        <fullName evidence="10">Cation transporter</fullName>
    </submittedName>
</protein>
<feature type="transmembrane region" description="Helical" evidence="7">
    <location>
        <begin position="118"/>
        <end position="135"/>
    </location>
</feature>
<dbReference type="InterPro" id="IPR036837">
    <property type="entry name" value="Cation_efflux_CTD_sf"/>
</dbReference>
<dbReference type="EMBL" id="SRMO01000055">
    <property type="protein sequence ID" value="TGG93015.1"/>
    <property type="molecule type" value="Genomic_DNA"/>
</dbReference>
<sequence length="301" mass="32945">MGAEQRGPVQRVFMVALGVNLLLTLLKLVVGLASGSLAVLADAMHSATDSFSSLMGLITNSLSDPRPDRDHPYGHQKYEGIGALAIAGFIFFAALEILRNAMDRLLSGLDPLSLEWHQLILLLLVLGFNILMAVYERSAGRRLGSRLLLADAEHALSDVWSTVVILAGLSGTLLLDLDWLDLVLAVPVALLLIRVCWKVLSDNLPWLVDHIAIPPESIHEVACRVPGVLNCHDIASRGLLGRAVFIDMHMIVDADDLPTAHRITEQVEAQLEQRFGPVRCTIHLEPREYASDRITFEGVHG</sequence>
<dbReference type="GO" id="GO:0005886">
    <property type="term" value="C:plasma membrane"/>
    <property type="evidence" value="ECO:0007669"/>
    <property type="project" value="TreeGrafter"/>
</dbReference>
<comment type="caution">
    <text evidence="10">The sequence shown here is derived from an EMBL/GenBank/DDBJ whole genome shotgun (WGS) entry which is preliminary data.</text>
</comment>
<keyword evidence="3" id="KW-0813">Transport</keyword>
<dbReference type="Pfam" id="PF16916">
    <property type="entry name" value="ZT_dimer"/>
    <property type="match status" value="1"/>
</dbReference>
<comment type="subcellular location">
    <subcellularLocation>
        <location evidence="1">Membrane</location>
        <topology evidence="1">Multi-pass membrane protein</topology>
    </subcellularLocation>
</comment>
<organism evidence="10 11">
    <name type="scientific">Aphanocapsa feldmannii 277cV</name>
    <dbReference type="NCBI Taxonomy" id="2507553"/>
    <lineage>
        <taxon>Bacteria</taxon>
        <taxon>Bacillati</taxon>
        <taxon>Cyanobacteriota</taxon>
        <taxon>Cyanophyceae</taxon>
        <taxon>Oscillatoriophycideae</taxon>
        <taxon>Chroococcales</taxon>
        <taxon>Microcystaceae</taxon>
        <taxon>Aphanocapsa</taxon>
    </lineage>
</organism>
<dbReference type="InterPro" id="IPR002524">
    <property type="entry name" value="Cation_efflux"/>
</dbReference>
<dbReference type="GO" id="GO:0015093">
    <property type="term" value="F:ferrous iron transmembrane transporter activity"/>
    <property type="evidence" value="ECO:0007669"/>
    <property type="project" value="TreeGrafter"/>
</dbReference>
<keyword evidence="5 7" id="KW-1133">Transmembrane helix</keyword>
<evidence type="ECO:0000256" key="6">
    <source>
        <dbReference type="ARBA" id="ARBA00023136"/>
    </source>
</evidence>
<evidence type="ECO:0000313" key="11">
    <source>
        <dbReference type="Proteomes" id="UP000317990"/>
    </source>
</evidence>
<dbReference type="GO" id="GO:0015341">
    <property type="term" value="F:zinc efflux antiporter activity"/>
    <property type="evidence" value="ECO:0007669"/>
    <property type="project" value="TreeGrafter"/>
</dbReference>
<evidence type="ECO:0000256" key="7">
    <source>
        <dbReference type="SAM" id="Phobius"/>
    </source>
</evidence>
<reference evidence="10 11" key="1">
    <citation type="journal article" date="2019" name="mSystems">
        <title>Life at home and on the roam: Genomic adaptions reflect the dual lifestyle of an intracellular, facultative symbiont.</title>
        <authorList>
            <person name="Burgsdorf I."/>
        </authorList>
    </citation>
    <scope>NUCLEOTIDE SEQUENCE [LARGE SCALE GENOMIC DNA]</scope>
    <source>
        <strain evidence="10">277cV</strain>
    </source>
</reference>
<name>A0A524RNV2_9CHRO</name>
<dbReference type="Gene3D" id="1.20.1510.10">
    <property type="entry name" value="Cation efflux protein transmembrane domain"/>
    <property type="match status" value="1"/>
</dbReference>
<dbReference type="GO" id="GO:0006882">
    <property type="term" value="P:intracellular zinc ion homeostasis"/>
    <property type="evidence" value="ECO:0007669"/>
    <property type="project" value="TreeGrafter"/>
</dbReference>
<keyword evidence="6 7" id="KW-0472">Membrane</keyword>
<evidence type="ECO:0000259" key="8">
    <source>
        <dbReference type="Pfam" id="PF01545"/>
    </source>
</evidence>
<dbReference type="GO" id="GO:0015086">
    <property type="term" value="F:cadmium ion transmembrane transporter activity"/>
    <property type="evidence" value="ECO:0007669"/>
    <property type="project" value="TreeGrafter"/>
</dbReference>
<proteinExistence type="inferred from homology"/>
<dbReference type="InterPro" id="IPR027470">
    <property type="entry name" value="Cation_efflux_CTD"/>
</dbReference>
<dbReference type="NCBIfam" id="TIGR01297">
    <property type="entry name" value="CDF"/>
    <property type="match status" value="1"/>
</dbReference>
<feature type="transmembrane region" description="Helical" evidence="7">
    <location>
        <begin position="12"/>
        <end position="33"/>
    </location>
</feature>
<evidence type="ECO:0000256" key="3">
    <source>
        <dbReference type="ARBA" id="ARBA00022448"/>
    </source>
</evidence>
<dbReference type="Proteomes" id="UP000317990">
    <property type="component" value="Unassembled WGS sequence"/>
</dbReference>
<gene>
    <name evidence="10" type="ORF">ERJ67_04980</name>
</gene>
<comment type="similarity">
    <text evidence="2">Belongs to the cation diffusion facilitator (CDF) transporter (TC 2.A.4) family.</text>
</comment>
<dbReference type="Gene3D" id="3.30.70.1350">
    <property type="entry name" value="Cation efflux protein, cytoplasmic domain"/>
    <property type="match status" value="1"/>
</dbReference>
<dbReference type="PANTHER" id="PTHR43840">
    <property type="entry name" value="MITOCHONDRIAL METAL TRANSPORTER 1-RELATED"/>
    <property type="match status" value="1"/>
</dbReference>
<evidence type="ECO:0000256" key="5">
    <source>
        <dbReference type="ARBA" id="ARBA00022989"/>
    </source>
</evidence>
<evidence type="ECO:0000313" key="10">
    <source>
        <dbReference type="EMBL" id="TGG93015.1"/>
    </source>
</evidence>
<dbReference type="PANTHER" id="PTHR43840:SF15">
    <property type="entry name" value="MITOCHONDRIAL METAL TRANSPORTER 1-RELATED"/>
    <property type="match status" value="1"/>
</dbReference>
<accession>A0A524RNV2</accession>
<evidence type="ECO:0000259" key="9">
    <source>
        <dbReference type="Pfam" id="PF16916"/>
    </source>
</evidence>
<feature type="transmembrane region" description="Helical" evidence="7">
    <location>
        <begin position="80"/>
        <end position="98"/>
    </location>
</feature>
<dbReference type="InterPro" id="IPR058533">
    <property type="entry name" value="Cation_efflux_TM"/>
</dbReference>
<dbReference type="InterPro" id="IPR050291">
    <property type="entry name" value="CDF_Transporter"/>
</dbReference>